<evidence type="ECO:0000259" key="12">
    <source>
        <dbReference type="SMART" id="SM00482"/>
    </source>
</evidence>
<dbReference type="Pfam" id="PF00476">
    <property type="entry name" value="DNA_pol_A"/>
    <property type="match status" value="1"/>
</dbReference>
<dbReference type="GO" id="GO:0006302">
    <property type="term" value="P:double-strand break repair"/>
    <property type="evidence" value="ECO:0007669"/>
    <property type="project" value="TreeGrafter"/>
</dbReference>
<sequence length="186" mass="20872">LADMDSETRRRAKAINFGIIYGISAFGLANNLGISRTEAKEYIDSYFKKFPGIKDYMEATKNEAREFGYVKTLFGRKCHVPSIRDKNPMRRSGAERQAINAPIQGTAADIIRRAMMRMPETISKLEGTRMLLQVHDELIFETPSAQARDLINLVRPVMVRACEPAVTLSVPLVVDANAADNWNDAH</sequence>
<dbReference type="EMBL" id="DRMJ01000134">
    <property type="protein sequence ID" value="HHL42521.1"/>
    <property type="molecule type" value="Genomic_DNA"/>
</dbReference>
<keyword evidence="8" id="KW-0378">Hydrolase</keyword>
<evidence type="ECO:0000256" key="5">
    <source>
        <dbReference type="ARBA" id="ARBA00022679"/>
    </source>
</evidence>
<protein>
    <recommendedName>
        <fullName evidence="4">DNA polymerase I</fullName>
        <ecNumber evidence="3">2.7.7.7</ecNumber>
    </recommendedName>
</protein>
<evidence type="ECO:0000256" key="7">
    <source>
        <dbReference type="ARBA" id="ARBA00022705"/>
    </source>
</evidence>
<evidence type="ECO:0000256" key="9">
    <source>
        <dbReference type="ARBA" id="ARBA00022932"/>
    </source>
</evidence>
<evidence type="ECO:0000256" key="2">
    <source>
        <dbReference type="ARBA" id="ARBA00011541"/>
    </source>
</evidence>
<dbReference type="InterPro" id="IPR043502">
    <property type="entry name" value="DNA/RNA_pol_sf"/>
</dbReference>
<keyword evidence="6" id="KW-0548">Nucleotidyltransferase</keyword>
<dbReference type="Gene3D" id="1.10.150.20">
    <property type="entry name" value="5' to 3' exonuclease, C-terminal subdomain"/>
    <property type="match status" value="1"/>
</dbReference>
<evidence type="ECO:0000256" key="4">
    <source>
        <dbReference type="ARBA" id="ARBA00020311"/>
    </source>
</evidence>
<dbReference type="PANTHER" id="PTHR10133">
    <property type="entry name" value="DNA POLYMERASE I"/>
    <property type="match status" value="1"/>
</dbReference>
<comment type="subunit">
    <text evidence="2">Single-chain monomer with multiple functions.</text>
</comment>
<comment type="similarity">
    <text evidence="1">Belongs to the DNA polymerase type-A family.</text>
</comment>
<evidence type="ECO:0000256" key="6">
    <source>
        <dbReference type="ARBA" id="ARBA00022695"/>
    </source>
</evidence>
<dbReference type="AlphaFoldDB" id="A0A7C5QNU6"/>
<dbReference type="InterPro" id="IPR019760">
    <property type="entry name" value="DNA-dir_DNA_pol_A_CS"/>
</dbReference>
<reference evidence="13" key="1">
    <citation type="journal article" date="2020" name="mSystems">
        <title>Genome- and Community-Level Interaction Insights into Carbon Utilization and Element Cycling Functions of Hydrothermarchaeota in Hydrothermal Sediment.</title>
        <authorList>
            <person name="Zhou Z."/>
            <person name="Liu Y."/>
            <person name="Xu W."/>
            <person name="Pan J."/>
            <person name="Luo Z.H."/>
            <person name="Li M."/>
        </authorList>
    </citation>
    <scope>NUCLEOTIDE SEQUENCE [LARGE SCALE GENOMIC DNA]</scope>
    <source>
        <strain evidence="13">HyVt-485</strain>
    </source>
</reference>
<dbReference type="EC" id="2.7.7.7" evidence="3"/>
<evidence type="ECO:0000313" key="13">
    <source>
        <dbReference type="EMBL" id="HHL42521.1"/>
    </source>
</evidence>
<keyword evidence="9" id="KW-0239">DNA-directed DNA polymerase</keyword>
<dbReference type="GO" id="GO:0006261">
    <property type="term" value="P:DNA-templated DNA replication"/>
    <property type="evidence" value="ECO:0007669"/>
    <property type="project" value="InterPro"/>
</dbReference>
<dbReference type="Proteomes" id="UP000885830">
    <property type="component" value="Unassembled WGS sequence"/>
</dbReference>
<dbReference type="SMART" id="SM00482">
    <property type="entry name" value="POLAc"/>
    <property type="match status" value="1"/>
</dbReference>
<name>A0A7C5QNU6_9PROT</name>
<evidence type="ECO:0000256" key="3">
    <source>
        <dbReference type="ARBA" id="ARBA00012417"/>
    </source>
</evidence>
<dbReference type="PROSITE" id="PS00447">
    <property type="entry name" value="DNA_POLYMERASE_A"/>
    <property type="match status" value="1"/>
</dbReference>
<gene>
    <name evidence="13" type="ORF">ENJ42_02790</name>
</gene>
<organism evidence="13">
    <name type="scientific">Hellea balneolensis</name>
    <dbReference type="NCBI Taxonomy" id="287478"/>
    <lineage>
        <taxon>Bacteria</taxon>
        <taxon>Pseudomonadati</taxon>
        <taxon>Pseudomonadota</taxon>
        <taxon>Alphaproteobacteria</taxon>
        <taxon>Maricaulales</taxon>
        <taxon>Robiginitomaculaceae</taxon>
        <taxon>Hellea</taxon>
    </lineage>
</organism>
<dbReference type="PRINTS" id="PR00868">
    <property type="entry name" value="DNAPOLI"/>
</dbReference>
<dbReference type="Gene3D" id="3.30.70.370">
    <property type="match status" value="1"/>
</dbReference>
<dbReference type="PANTHER" id="PTHR10133:SF27">
    <property type="entry name" value="DNA POLYMERASE NU"/>
    <property type="match status" value="1"/>
</dbReference>
<comment type="caution">
    <text evidence="13">The sequence shown here is derived from an EMBL/GenBank/DDBJ whole genome shotgun (WGS) entry which is preliminary data.</text>
</comment>
<evidence type="ECO:0000256" key="1">
    <source>
        <dbReference type="ARBA" id="ARBA00007705"/>
    </source>
</evidence>
<dbReference type="GO" id="GO:0003677">
    <property type="term" value="F:DNA binding"/>
    <property type="evidence" value="ECO:0007669"/>
    <property type="project" value="UniProtKB-KW"/>
</dbReference>
<keyword evidence="5" id="KW-0808">Transferase</keyword>
<evidence type="ECO:0000256" key="10">
    <source>
        <dbReference type="ARBA" id="ARBA00023125"/>
    </source>
</evidence>
<feature type="domain" description="DNA-directed DNA polymerase family A palm" evidence="12">
    <location>
        <begin position="3"/>
        <end position="146"/>
    </location>
</feature>
<keyword evidence="8" id="KW-0269">Exonuclease</keyword>
<accession>A0A7C5QNU6</accession>
<comment type="catalytic activity">
    <reaction evidence="11">
        <text>DNA(n) + a 2'-deoxyribonucleoside 5'-triphosphate = DNA(n+1) + diphosphate</text>
        <dbReference type="Rhea" id="RHEA:22508"/>
        <dbReference type="Rhea" id="RHEA-COMP:17339"/>
        <dbReference type="Rhea" id="RHEA-COMP:17340"/>
        <dbReference type="ChEBI" id="CHEBI:33019"/>
        <dbReference type="ChEBI" id="CHEBI:61560"/>
        <dbReference type="ChEBI" id="CHEBI:173112"/>
        <dbReference type="EC" id="2.7.7.7"/>
    </reaction>
</comment>
<evidence type="ECO:0000256" key="11">
    <source>
        <dbReference type="ARBA" id="ARBA00049244"/>
    </source>
</evidence>
<feature type="non-terminal residue" evidence="13">
    <location>
        <position position="1"/>
    </location>
</feature>
<keyword evidence="8" id="KW-0540">Nuclease</keyword>
<evidence type="ECO:0000256" key="8">
    <source>
        <dbReference type="ARBA" id="ARBA00022839"/>
    </source>
</evidence>
<keyword evidence="7" id="KW-0235">DNA replication</keyword>
<dbReference type="SUPFAM" id="SSF56672">
    <property type="entry name" value="DNA/RNA polymerases"/>
    <property type="match status" value="1"/>
</dbReference>
<dbReference type="GO" id="GO:0003887">
    <property type="term" value="F:DNA-directed DNA polymerase activity"/>
    <property type="evidence" value="ECO:0007669"/>
    <property type="project" value="UniProtKB-KW"/>
</dbReference>
<dbReference type="GO" id="GO:0004527">
    <property type="term" value="F:exonuclease activity"/>
    <property type="evidence" value="ECO:0007669"/>
    <property type="project" value="UniProtKB-KW"/>
</dbReference>
<dbReference type="FunFam" id="1.10.150.20:FF:000002">
    <property type="entry name" value="DNA polymerase I"/>
    <property type="match status" value="1"/>
</dbReference>
<keyword evidence="10" id="KW-0238">DNA-binding</keyword>
<dbReference type="InterPro" id="IPR002298">
    <property type="entry name" value="DNA_polymerase_A"/>
</dbReference>
<dbReference type="InterPro" id="IPR001098">
    <property type="entry name" value="DNA-dir_DNA_pol_A_palm_dom"/>
</dbReference>
<proteinExistence type="inferred from homology"/>